<dbReference type="GO" id="GO:0003941">
    <property type="term" value="F:L-serine ammonia-lyase activity"/>
    <property type="evidence" value="ECO:0007669"/>
    <property type="project" value="TreeGrafter"/>
</dbReference>
<gene>
    <name evidence="5" type="ORF">DFR64_2753</name>
</gene>
<dbReference type="EMBL" id="QUMS01000005">
    <property type="protein sequence ID" value="REG05353.1"/>
    <property type="molecule type" value="Genomic_DNA"/>
</dbReference>
<comment type="cofactor">
    <cofactor evidence="1">
        <name>pyridoxal 5'-phosphate</name>
        <dbReference type="ChEBI" id="CHEBI:597326"/>
    </cofactor>
</comment>
<evidence type="ECO:0000313" key="5">
    <source>
        <dbReference type="EMBL" id="REG05353.1"/>
    </source>
</evidence>
<dbReference type="GO" id="GO:0006567">
    <property type="term" value="P:L-threonine catabolic process"/>
    <property type="evidence" value="ECO:0007669"/>
    <property type="project" value="TreeGrafter"/>
</dbReference>
<dbReference type="InterPro" id="IPR001926">
    <property type="entry name" value="TrpB-like_PALP"/>
</dbReference>
<keyword evidence="6" id="KW-1185">Reference proteome</keyword>
<dbReference type="GO" id="GO:0006565">
    <property type="term" value="P:L-serine catabolic process"/>
    <property type="evidence" value="ECO:0007669"/>
    <property type="project" value="TreeGrafter"/>
</dbReference>
<evidence type="ECO:0000256" key="2">
    <source>
        <dbReference type="ARBA" id="ARBA00022898"/>
    </source>
</evidence>
<dbReference type="InterPro" id="IPR050147">
    <property type="entry name" value="Ser/Thr_Dehydratase"/>
</dbReference>
<dbReference type="Pfam" id="PF00291">
    <property type="entry name" value="PALP"/>
    <property type="match status" value="1"/>
</dbReference>
<dbReference type="InterPro" id="IPR036052">
    <property type="entry name" value="TrpB-like_PALP_sf"/>
</dbReference>
<dbReference type="AlphaFoldDB" id="A0A347ZWD0"/>
<protein>
    <submittedName>
        <fullName evidence="5">Threonine synthase</fullName>
    </submittedName>
</protein>
<organism evidence="5 6">
    <name type="scientific">Pelolinea submarina</name>
    <dbReference type="NCBI Taxonomy" id="913107"/>
    <lineage>
        <taxon>Bacteria</taxon>
        <taxon>Bacillati</taxon>
        <taxon>Chloroflexota</taxon>
        <taxon>Anaerolineae</taxon>
        <taxon>Anaerolineales</taxon>
        <taxon>Anaerolineaceae</taxon>
        <taxon>Pelolinea</taxon>
    </lineage>
</organism>
<evidence type="ECO:0000256" key="3">
    <source>
        <dbReference type="ARBA" id="ARBA00023239"/>
    </source>
</evidence>
<dbReference type="PANTHER" id="PTHR48078:SF6">
    <property type="entry name" value="L-THREONINE DEHYDRATASE CATABOLIC TDCB"/>
    <property type="match status" value="1"/>
</dbReference>
<evidence type="ECO:0000259" key="4">
    <source>
        <dbReference type="Pfam" id="PF00291"/>
    </source>
</evidence>
<dbReference type="GO" id="GO:0004794">
    <property type="term" value="F:threonine deaminase activity"/>
    <property type="evidence" value="ECO:0007669"/>
    <property type="project" value="TreeGrafter"/>
</dbReference>
<dbReference type="PANTHER" id="PTHR48078">
    <property type="entry name" value="THREONINE DEHYDRATASE, MITOCHONDRIAL-RELATED"/>
    <property type="match status" value="1"/>
</dbReference>
<evidence type="ECO:0000313" key="6">
    <source>
        <dbReference type="Proteomes" id="UP000256388"/>
    </source>
</evidence>
<dbReference type="SUPFAM" id="SSF53686">
    <property type="entry name" value="Tryptophan synthase beta subunit-like PLP-dependent enzymes"/>
    <property type="match status" value="1"/>
</dbReference>
<evidence type="ECO:0000256" key="1">
    <source>
        <dbReference type="ARBA" id="ARBA00001933"/>
    </source>
</evidence>
<keyword evidence="3" id="KW-0456">Lyase</keyword>
<comment type="caution">
    <text evidence="5">The sequence shown here is derived from an EMBL/GenBank/DDBJ whole genome shotgun (WGS) entry which is preliminary data.</text>
</comment>
<accession>A0A347ZWD0</accession>
<dbReference type="GO" id="GO:0009097">
    <property type="term" value="P:isoleucine biosynthetic process"/>
    <property type="evidence" value="ECO:0007669"/>
    <property type="project" value="TreeGrafter"/>
</dbReference>
<dbReference type="Proteomes" id="UP000256388">
    <property type="component" value="Unassembled WGS sequence"/>
</dbReference>
<keyword evidence="2" id="KW-0663">Pyridoxal phosphate</keyword>
<dbReference type="Gene3D" id="3.40.50.1100">
    <property type="match status" value="2"/>
</dbReference>
<dbReference type="OrthoDB" id="9778118at2"/>
<dbReference type="RefSeq" id="WP_116226023.1">
    <property type="nucleotide sequence ID" value="NZ_AP018437.1"/>
</dbReference>
<sequence length="370" mass="39632">MLVICDRCHHEDEFDPRQFRCKCGGAWEPWEFESYLPNLTDPNVNSVWCYQEIMGLSEVEKPLSLGAGQTPLIGMPWDKDAAEVFFKLEYISPTGSFKDRGTEVEANYLASMGIRDVVEDSSGNAGASLAAYAARTGLHAAIFAPDRASPAKLAQIEVYGADLRRIPGPRAEATRAALAAVEAGAVYASHAYNPAYLLGQKTFAWECWEQLGGHAPDALVISVGQGGLLLGAWLGFKGMLKTGLVKRMPRLFAAQPELLAPIARAFNSGADEIEEIIPVGKSLAEGLAIVKPVRGHRILQALRESGGAGLTVSEAEIRAAYYDLARHGMFAEPSSAAAAAVLPQVRKLVGEKAKIIVALTGSGLKSPIEN</sequence>
<proteinExistence type="predicted"/>
<name>A0A347ZWD0_9CHLR</name>
<reference evidence="5 6" key="1">
    <citation type="submission" date="2018-08" db="EMBL/GenBank/DDBJ databases">
        <title>Genomic Encyclopedia of Type Strains, Phase IV (KMG-IV): sequencing the most valuable type-strain genomes for metagenomic binning, comparative biology and taxonomic classification.</title>
        <authorList>
            <person name="Goeker M."/>
        </authorList>
    </citation>
    <scope>NUCLEOTIDE SEQUENCE [LARGE SCALE GENOMIC DNA]</scope>
    <source>
        <strain evidence="5 6">DSM 23923</strain>
    </source>
</reference>
<feature type="domain" description="Tryptophan synthase beta chain-like PALP" evidence="4">
    <location>
        <begin position="64"/>
        <end position="361"/>
    </location>
</feature>